<keyword evidence="2" id="KW-1185">Reference proteome</keyword>
<dbReference type="EMBL" id="LR877148">
    <property type="protein sequence ID" value="CAD2215053.1"/>
    <property type="molecule type" value="Genomic_DNA"/>
</dbReference>
<gene>
    <name evidence="1" type="ORF">ADEAN_000250600</name>
</gene>
<sequence>MTSDDDFIPVKFHAEIDTVPPSVGNFALGGIGSPLCTHINPQKTRVAIGHAEGFLVFRVCVETDITHLQIDPFYNTNYRSFKEFPKNWEDAARATEDRILPADTCVGFLGGGVRLIEVYNEQPFVALVGGGATPLRTTPKPPDDTADVVNRKVVLLFAGKAKNTIQMSEPIESLQLGNSLYVTTQTHVSVYKNPFEAQSCFLSFQIPLDPCVRPICLVQENRCLQGGVAEASQFDFEDYLFTVSDENNTDLVLHTSALDGFTLSQISYSTSEVNRGKNRTNTLAKVKKTHVGGIQELVWHMSSAARESGNQTFAPVLVASVGMEEPNFLVLWELRKLRDPTRTGGTDHTWEQKYIFQPLFSLRLDTPGVFRGVSQKRQFLFLQDGRYLFCNVNDTIQVFSTEKANHGTSTWERVSDFFTRTPLSLEASRPLCHYDLLQAPRLFPTEFRYQRKMNGVFTAAPSLTDVLVFYGVDVPLTATVLKEEETLVALHYHRRRGGSR</sequence>
<dbReference type="VEuPathDB" id="TriTrypDB:ADEAN_000250600"/>
<name>A0A7G2C8I0_9TRYP</name>
<dbReference type="Proteomes" id="UP000515908">
    <property type="component" value="Chromosome 04"/>
</dbReference>
<reference evidence="1 2" key="1">
    <citation type="submission" date="2020-08" db="EMBL/GenBank/DDBJ databases">
        <authorList>
            <person name="Newling K."/>
            <person name="Davey J."/>
            <person name="Forrester S."/>
        </authorList>
    </citation>
    <scope>NUCLEOTIDE SEQUENCE [LARGE SCALE GENOMIC DNA]</scope>
    <source>
        <strain evidence="2">Crithidia deanei Carvalho (ATCC PRA-265)</strain>
    </source>
</reference>
<accession>A0A7G2C8I0</accession>
<proteinExistence type="predicted"/>
<evidence type="ECO:0000313" key="2">
    <source>
        <dbReference type="Proteomes" id="UP000515908"/>
    </source>
</evidence>
<protein>
    <submittedName>
        <fullName evidence="1">Uncharacterized protein</fullName>
    </submittedName>
</protein>
<organism evidence="1 2">
    <name type="scientific">Angomonas deanei</name>
    <dbReference type="NCBI Taxonomy" id="59799"/>
    <lineage>
        <taxon>Eukaryota</taxon>
        <taxon>Discoba</taxon>
        <taxon>Euglenozoa</taxon>
        <taxon>Kinetoplastea</taxon>
        <taxon>Metakinetoplastina</taxon>
        <taxon>Trypanosomatida</taxon>
        <taxon>Trypanosomatidae</taxon>
        <taxon>Strigomonadinae</taxon>
        <taxon>Angomonas</taxon>
    </lineage>
</organism>
<dbReference type="AlphaFoldDB" id="A0A7G2C8I0"/>
<evidence type="ECO:0000313" key="1">
    <source>
        <dbReference type="EMBL" id="CAD2215053.1"/>
    </source>
</evidence>